<dbReference type="EMBL" id="UINC01133153">
    <property type="protein sequence ID" value="SVD15923.1"/>
    <property type="molecule type" value="Genomic_DNA"/>
</dbReference>
<sequence length="25" mass="2702">MRPITSMILTLTLITGAVAQDLKTN</sequence>
<evidence type="ECO:0000313" key="1">
    <source>
        <dbReference type="EMBL" id="SVD15923.1"/>
    </source>
</evidence>
<reference evidence="1" key="1">
    <citation type="submission" date="2018-05" db="EMBL/GenBank/DDBJ databases">
        <authorList>
            <person name="Lanie J.A."/>
            <person name="Ng W.-L."/>
            <person name="Kazmierczak K.M."/>
            <person name="Andrzejewski T.M."/>
            <person name="Davidsen T.M."/>
            <person name="Wayne K.J."/>
            <person name="Tettelin H."/>
            <person name="Glass J.I."/>
            <person name="Rusch D."/>
            <person name="Podicherti R."/>
            <person name="Tsui H.-C.T."/>
            <person name="Winkler M.E."/>
        </authorList>
    </citation>
    <scope>NUCLEOTIDE SEQUENCE</scope>
</reference>
<feature type="non-terminal residue" evidence="1">
    <location>
        <position position="25"/>
    </location>
</feature>
<name>A0A382T1R2_9ZZZZ</name>
<dbReference type="AlphaFoldDB" id="A0A382T1R2"/>
<accession>A0A382T1R2</accession>
<organism evidence="1">
    <name type="scientific">marine metagenome</name>
    <dbReference type="NCBI Taxonomy" id="408172"/>
    <lineage>
        <taxon>unclassified sequences</taxon>
        <taxon>metagenomes</taxon>
        <taxon>ecological metagenomes</taxon>
    </lineage>
</organism>
<proteinExistence type="predicted"/>
<gene>
    <name evidence="1" type="ORF">METZ01_LOCUS368777</name>
</gene>
<protein>
    <submittedName>
        <fullName evidence="1">Uncharacterized protein</fullName>
    </submittedName>
</protein>